<feature type="region of interest" description="Disordered" evidence="1">
    <location>
        <begin position="577"/>
        <end position="730"/>
    </location>
</feature>
<dbReference type="GO" id="GO:0005884">
    <property type="term" value="C:actin filament"/>
    <property type="evidence" value="ECO:0007669"/>
    <property type="project" value="TreeGrafter"/>
</dbReference>
<dbReference type="GO" id="GO:0030041">
    <property type="term" value="P:actin filament polymerization"/>
    <property type="evidence" value="ECO:0007669"/>
    <property type="project" value="TreeGrafter"/>
</dbReference>
<feature type="compositionally biased region" description="Pro residues" evidence="1">
    <location>
        <begin position="666"/>
        <end position="675"/>
    </location>
</feature>
<dbReference type="PANTHER" id="PTHR45691:SF6">
    <property type="entry name" value="PROTEIN DIAPHANOUS"/>
    <property type="match status" value="1"/>
</dbReference>
<evidence type="ECO:0000256" key="1">
    <source>
        <dbReference type="SAM" id="MobiDB-lite"/>
    </source>
</evidence>
<proteinExistence type="predicted"/>
<dbReference type="InterPro" id="IPR051412">
    <property type="entry name" value="Formin_Homology_Diaphanous_sf"/>
</dbReference>
<name>A0A8B9S6V8_APTOW</name>
<evidence type="ECO:0000313" key="3">
    <source>
        <dbReference type="Proteomes" id="UP000694424"/>
    </source>
</evidence>
<dbReference type="AlphaFoldDB" id="A0A8B9S6V8"/>
<reference evidence="2" key="1">
    <citation type="submission" date="2025-08" db="UniProtKB">
        <authorList>
            <consortium name="Ensembl"/>
        </authorList>
    </citation>
    <scope>IDENTIFICATION</scope>
</reference>
<dbReference type="Ensembl" id="ENSAOWT00000012853.1">
    <property type="protein sequence ID" value="ENSAOWP00000011306.1"/>
    <property type="gene ID" value="ENSAOWG00000007761.1"/>
</dbReference>
<feature type="compositionally biased region" description="Low complexity" evidence="1">
    <location>
        <begin position="577"/>
        <end position="590"/>
    </location>
</feature>
<evidence type="ECO:0000313" key="2">
    <source>
        <dbReference type="Ensembl" id="ENSAOWP00000011306.1"/>
    </source>
</evidence>
<feature type="compositionally biased region" description="Basic and acidic residues" evidence="1">
    <location>
        <begin position="418"/>
        <end position="430"/>
    </location>
</feature>
<keyword evidence="3" id="KW-1185">Reference proteome</keyword>
<feature type="region of interest" description="Disordered" evidence="1">
    <location>
        <begin position="394"/>
        <end position="441"/>
    </location>
</feature>
<feature type="compositionally biased region" description="Pro residues" evidence="1">
    <location>
        <begin position="591"/>
        <end position="616"/>
    </location>
</feature>
<sequence>MVAGVTITREDTGTGDGAMVWLRWGRRVDGGEQMGVGGGQGGTRIQPCPAGGGGGGKGGWGGTGGHEDPALPRAHHLLQDIVGEEAVLDVGHLHVHGDAVVIGPLLGEQGAGSSRGTAPRAPRCPPIPGGGGTTHLRRWHHPEGRDSGLGAGVAVIVGPCEAKAGGLTGRHGRRGVAPAPPAGRALTADEGQAGLEAVAAALQLELVVHLGVDVVQRGQRGAEGVAVVPAHQREPPQEQALADLRPEKGGGGDGDAVVLGLPGIPGPAPFAAGLPPPPRRRRIRRPPGACGTGRLAGLSALQGRRGVGGSAPPSPRAGTGTGHPAAVPTLRVGVPPAAQVPHHFAPRQVAVEILKEKAKSTALPPPPNTFPGPPLSKICTPWMSPLVREATQHCRPNAARRARVPVPLRATPPPAIRESPRPGGQRDPRPAGRGRTRSRRTLLEMATLKGWNLLMAAKDVTSTRVWGLLQDTHSPRCCRPPQAPPAPGHPQRGGCRTGAPMGLGSPRALPGRVAGAQGAVADGDPGLVLRPLPGGAVLCETKHAVAAARDARPAWSTRGRPAAPYLPPAAPPGSCIAASCSSPPASWQRPAPAPGPPSPPLPPPPPPRAARPPLPRWPGSAGGAGLAPAPADPPLPTPQGGGSFPGAASLHGEAIWGSEASRRHPAPPPGPPAADSPPRRRARWAGASAARRLCTGPASGPCSGRRPSRSPTSWRGSPGACSGWPRRWAS</sequence>
<protein>
    <submittedName>
        <fullName evidence="2">Uncharacterized protein</fullName>
    </submittedName>
</protein>
<accession>A0A8B9S6V8</accession>
<organism evidence="2 3">
    <name type="scientific">Apteryx owenii</name>
    <name type="common">Little spotted kiwi</name>
    <dbReference type="NCBI Taxonomy" id="8824"/>
    <lineage>
        <taxon>Eukaryota</taxon>
        <taxon>Metazoa</taxon>
        <taxon>Chordata</taxon>
        <taxon>Craniata</taxon>
        <taxon>Vertebrata</taxon>
        <taxon>Euteleostomi</taxon>
        <taxon>Archelosauria</taxon>
        <taxon>Archosauria</taxon>
        <taxon>Dinosauria</taxon>
        <taxon>Saurischia</taxon>
        <taxon>Theropoda</taxon>
        <taxon>Coelurosauria</taxon>
        <taxon>Aves</taxon>
        <taxon>Palaeognathae</taxon>
        <taxon>Apterygiformes</taxon>
        <taxon>Apterygidae</taxon>
        <taxon>Apteryx</taxon>
    </lineage>
</organism>
<dbReference type="PANTHER" id="PTHR45691">
    <property type="entry name" value="PROTEIN DIAPHANOUS"/>
    <property type="match status" value="1"/>
</dbReference>
<feature type="compositionally biased region" description="Low complexity" evidence="1">
    <location>
        <begin position="684"/>
        <end position="719"/>
    </location>
</feature>
<reference evidence="2" key="2">
    <citation type="submission" date="2025-09" db="UniProtKB">
        <authorList>
            <consortium name="Ensembl"/>
        </authorList>
    </citation>
    <scope>IDENTIFICATION</scope>
</reference>
<dbReference type="Proteomes" id="UP000694424">
    <property type="component" value="Unplaced"/>
</dbReference>